<evidence type="ECO:0000256" key="1">
    <source>
        <dbReference type="ARBA" id="ARBA00023122"/>
    </source>
</evidence>
<organism evidence="3">
    <name type="scientific">mine drainage metagenome</name>
    <dbReference type="NCBI Taxonomy" id="410659"/>
    <lineage>
        <taxon>unclassified sequences</taxon>
        <taxon>metagenomes</taxon>
        <taxon>ecological metagenomes</taxon>
    </lineage>
</organism>
<dbReference type="EMBL" id="MLJW01000085">
    <property type="protein sequence ID" value="OIR01288.1"/>
    <property type="molecule type" value="Genomic_DNA"/>
</dbReference>
<comment type="caution">
    <text evidence="3">The sequence shown here is derived from an EMBL/GenBank/DDBJ whole genome shotgun (WGS) entry which is preliminary data.</text>
</comment>
<accession>A0A1J5SB78</accession>
<dbReference type="PANTHER" id="PTHR43080:SF2">
    <property type="entry name" value="CBS DOMAIN-CONTAINING PROTEIN"/>
    <property type="match status" value="1"/>
</dbReference>
<reference evidence="3" key="1">
    <citation type="submission" date="2016-10" db="EMBL/GenBank/DDBJ databases">
        <title>Sequence of Gallionella enrichment culture.</title>
        <authorList>
            <person name="Poehlein A."/>
            <person name="Muehling M."/>
            <person name="Daniel R."/>
        </authorList>
    </citation>
    <scope>NUCLEOTIDE SEQUENCE</scope>
</reference>
<dbReference type="SUPFAM" id="SSF54631">
    <property type="entry name" value="CBS-domain pair"/>
    <property type="match status" value="1"/>
</dbReference>
<protein>
    <submittedName>
        <fullName evidence="3">D-arabinose 5-phosphate isomerase</fullName>
    </submittedName>
</protein>
<name>A0A1J5SB78_9ZZZZ</name>
<dbReference type="Gene3D" id="3.10.580.10">
    <property type="entry name" value="CBS-domain"/>
    <property type="match status" value="1"/>
</dbReference>
<sequence length="164" mass="18833">MKTIKDIFKKKSLYSNTISGDAIVIDALAMMEEKNLDFVIVIENNNCVGVLSETDYLHKIILAGKNPYDTKVKDIMTHCIHAVDIEETVLNCLRLMDTFKIRHLLVFEGFLFKGVITLHDLMHASIKENINNIQAEELAKYNIDSNIADNYQHYFALTIREIIK</sequence>
<dbReference type="PANTHER" id="PTHR43080">
    <property type="entry name" value="CBS DOMAIN-CONTAINING PROTEIN CBSX3, MITOCHONDRIAL"/>
    <property type="match status" value="1"/>
</dbReference>
<dbReference type="Pfam" id="PF00571">
    <property type="entry name" value="CBS"/>
    <property type="match status" value="2"/>
</dbReference>
<keyword evidence="3" id="KW-0413">Isomerase</keyword>
<feature type="domain" description="CBS" evidence="2">
    <location>
        <begin position="17"/>
        <end position="60"/>
    </location>
</feature>
<proteinExistence type="predicted"/>
<evidence type="ECO:0000259" key="2">
    <source>
        <dbReference type="Pfam" id="PF00571"/>
    </source>
</evidence>
<keyword evidence="1" id="KW-0129">CBS domain</keyword>
<dbReference type="InterPro" id="IPR000644">
    <property type="entry name" value="CBS_dom"/>
</dbReference>
<evidence type="ECO:0000313" key="3">
    <source>
        <dbReference type="EMBL" id="OIR01288.1"/>
    </source>
</evidence>
<dbReference type="InterPro" id="IPR046342">
    <property type="entry name" value="CBS_dom_sf"/>
</dbReference>
<feature type="domain" description="CBS" evidence="2">
    <location>
        <begin position="72"/>
        <end position="125"/>
    </location>
</feature>
<gene>
    <name evidence="3" type="ORF">GALL_165760</name>
</gene>
<dbReference type="InterPro" id="IPR051257">
    <property type="entry name" value="Diverse_CBS-Domain"/>
</dbReference>
<dbReference type="GO" id="GO:0016853">
    <property type="term" value="F:isomerase activity"/>
    <property type="evidence" value="ECO:0007669"/>
    <property type="project" value="UniProtKB-KW"/>
</dbReference>
<dbReference type="AlphaFoldDB" id="A0A1J5SB78"/>